<keyword evidence="1" id="KW-0460">Magnesium</keyword>
<dbReference type="Proteomes" id="UP000242886">
    <property type="component" value="Chromosome SDENCHOL"/>
</dbReference>
<gene>
    <name evidence="3" type="ORF">SDENCHOL_10398</name>
</gene>
<dbReference type="PANTHER" id="PTHR35901:SF1">
    <property type="entry name" value="EXONUCLEASE VAPC9"/>
    <property type="match status" value="1"/>
</dbReference>
<evidence type="ECO:0000259" key="2">
    <source>
        <dbReference type="Pfam" id="PF01850"/>
    </source>
</evidence>
<evidence type="ECO:0000313" key="4">
    <source>
        <dbReference type="Proteomes" id="UP000242886"/>
    </source>
</evidence>
<evidence type="ECO:0000256" key="1">
    <source>
        <dbReference type="ARBA" id="ARBA00022842"/>
    </source>
</evidence>
<dbReference type="PANTHER" id="PTHR35901">
    <property type="entry name" value="RIBONUCLEASE VAPC3"/>
    <property type="match status" value="1"/>
</dbReference>
<name>A0A7Z7MU52_9PROT</name>
<organism evidence="3 4">
    <name type="scientific">Sterolibacterium denitrificans</name>
    <dbReference type="NCBI Taxonomy" id="157592"/>
    <lineage>
        <taxon>Bacteria</taxon>
        <taxon>Pseudomonadati</taxon>
        <taxon>Pseudomonadota</taxon>
        <taxon>Betaproteobacteria</taxon>
        <taxon>Nitrosomonadales</taxon>
        <taxon>Sterolibacteriaceae</taxon>
        <taxon>Sterolibacterium</taxon>
    </lineage>
</organism>
<dbReference type="RefSeq" id="WP_154715806.1">
    <property type="nucleotide sequence ID" value="NZ_LT837803.1"/>
</dbReference>
<dbReference type="InterPro" id="IPR044153">
    <property type="entry name" value="PIN_Pae0151-like"/>
</dbReference>
<evidence type="ECO:0000313" key="3">
    <source>
        <dbReference type="EMBL" id="SMB21802.1"/>
    </source>
</evidence>
<dbReference type="Gene3D" id="3.40.50.1010">
    <property type="entry name" value="5'-nuclease"/>
    <property type="match status" value="1"/>
</dbReference>
<dbReference type="Pfam" id="PF01850">
    <property type="entry name" value="PIN"/>
    <property type="match status" value="1"/>
</dbReference>
<dbReference type="SUPFAM" id="SSF88723">
    <property type="entry name" value="PIN domain-like"/>
    <property type="match status" value="1"/>
</dbReference>
<protein>
    <submittedName>
        <fullName evidence="3">PilT protein domain protein</fullName>
    </submittedName>
</protein>
<dbReference type="EMBL" id="LT837803">
    <property type="protein sequence ID" value="SMB21802.1"/>
    <property type="molecule type" value="Genomic_DNA"/>
</dbReference>
<sequence>MNFVLDNSVVMRWYFGGGATVDLEYASRVLDSMTSAGVLVPGVWSLEVANVLARAEAKGLTTEARTETFIGMLNRMDISIDGATSVQALSSILQLARRYNLSSYDASYLELAMREDLPLATLDDDLRRAAKRAGVAQFLGN</sequence>
<accession>A0A7Z7MU52</accession>
<dbReference type="AlphaFoldDB" id="A0A7Z7MU52"/>
<dbReference type="InterPro" id="IPR029060">
    <property type="entry name" value="PIN-like_dom_sf"/>
</dbReference>
<reference evidence="3" key="1">
    <citation type="submission" date="2017-03" db="EMBL/GenBank/DDBJ databases">
        <authorList>
            <consortium name="AG Boll"/>
        </authorList>
    </citation>
    <scope>NUCLEOTIDE SEQUENCE [LARGE SCALE GENOMIC DNA]</scope>
    <source>
        <strain evidence="3">Chol</strain>
    </source>
</reference>
<proteinExistence type="predicted"/>
<dbReference type="InterPro" id="IPR002716">
    <property type="entry name" value="PIN_dom"/>
</dbReference>
<dbReference type="CDD" id="cd09873">
    <property type="entry name" value="PIN_Pae0151-like"/>
    <property type="match status" value="1"/>
</dbReference>
<dbReference type="InterPro" id="IPR051619">
    <property type="entry name" value="TypeII_TA_RNase_PINc/VapC"/>
</dbReference>
<feature type="domain" description="PIN" evidence="2">
    <location>
        <begin position="4"/>
        <end position="131"/>
    </location>
</feature>
<keyword evidence="4" id="KW-1185">Reference proteome</keyword>